<keyword evidence="7 13" id="KW-0418">Kinase</keyword>
<dbReference type="CDD" id="cd00082">
    <property type="entry name" value="HisKA"/>
    <property type="match status" value="1"/>
</dbReference>
<dbReference type="EC" id="2.7.13.3" evidence="3"/>
<evidence type="ECO:0000256" key="6">
    <source>
        <dbReference type="ARBA" id="ARBA00022692"/>
    </source>
</evidence>
<evidence type="ECO:0000256" key="8">
    <source>
        <dbReference type="ARBA" id="ARBA00022989"/>
    </source>
</evidence>
<evidence type="ECO:0000256" key="2">
    <source>
        <dbReference type="ARBA" id="ARBA00004236"/>
    </source>
</evidence>
<keyword evidence="14" id="KW-1185">Reference proteome</keyword>
<dbReference type="SMART" id="SM00388">
    <property type="entry name" value="HisKA"/>
    <property type="match status" value="1"/>
</dbReference>
<comment type="caution">
    <text evidence="13">The sequence shown here is derived from an EMBL/GenBank/DDBJ whole genome shotgun (WGS) entry which is preliminary data.</text>
</comment>
<dbReference type="InterPro" id="IPR036097">
    <property type="entry name" value="HisK_dim/P_sf"/>
</dbReference>
<dbReference type="InterPro" id="IPR004358">
    <property type="entry name" value="Sig_transdc_His_kin-like_C"/>
</dbReference>
<dbReference type="Pfam" id="PF00512">
    <property type="entry name" value="HisKA"/>
    <property type="match status" value="1"/>
</dbReference>
<dbReference type="CDD" id="cd06225">
    <property type="entry name" value="HAMP"/>
    <property type="match status" value="1"/>
</dbReference>
<dbReference type="PROSITE" id="PS50109">
    <property type="entry name" value="HIS_KIN"/>
    <property type="match status" value="1"/>
</dbReference>
<dbReference type="InterPro" id="IPR003594">
    <property type="entry name" value="HATPase_dom"/>
</dbReference>
<evidence type="ECO:0000256" key="3">
    <source>
        <dbReference type="ARBA" id="ARBA00012438"/>
    </source>
</evidence>
<keyword evidence="8" id="KW-1133">Transmembrane helix</keyword>
<accession>A0ABW7AM57</accession>
<reference evidence="13 14" key="1">
    <citation type="submission" date="2024-10" db="EMBL/GenBank/DDBJ databases">
        <authorList>
            <person name="Topkara A.R."/>
            <person name="Saygin H."/>
        </authorList>
    </citation>
    <scope>NUCLEOTIDE SEQUENCE [LARGE SCALE GENOMIC DNA]</scope>
    <source>
        <strain evidence="13 14">M3C6</strain>
    </source>
</reference>
<proteinExistence type="predicted"/>
<evidence type="ECO:0000259" key="12">
    <source>
        <dbReference type="PROSITE" id="PS50885"/>
    </source>
</evidence>
<comment type="subcellular location">
    <subcellularLocation>
        <location evidence="2">Cell membrane</location>
    </subcellularLocation>
</comment>
<keyword evidence="5" id="KW-0808">Transferase</keyword>
<evidence type="ECO:0000313" key="14">
    <source>
        <dbReference type="Proteomes" id="UP001603978"/>
    </source>
</evidence>
<dbReference type="PANTHER" id="PTHR45436">
    <property type="entry name" value="SENSOR HISTIDINE KINASE YKOH"/>
    <property type="match status" value="1"/>
</dbReference>
<dbReference type="InterPro" id="IPR003660">
    <property type="entry name" value="HAMP_dom"/>
</dbReference>
<dbReference type="SUPFAM" id="SSF47384">
    <property type="entry name" value="Homodimeric domain of signal transducing histidine kinase"/>
    <property type="match status" value="1"/>
</dbReference>
<dbReference type="GO" id="GO:0016301">
    <property type="term" value="F:kinase activity"/>
    <property type="evidence" value="ECO:0007669"/>
    <property type="project" value="UniProtKB-KW"/>
</dbReference>
<dbReference type="Pfam" id="PF02518">
    <property type="entry name" value="HATPase_c"/>
    <property type="match status" value="1"/>
</dbReference>
<evidence type="ECO:0000256" key="4">
    <source>
        <dbReference type="ARBA" id="ARBA00022553"/>
    </source>
</evidence>
<keyword evidence="4" id="KW-0597">Phosphoprotein</keyword>
<evidence type="ECO:0000256" key="10">
    <source>
        <dbReference type="ARBA" id="ARBA00023136"/>
    </source>
</evidence>
<sequence length="422" mass="45656">MALVIGALALVTVLRDNLLDEVRSDALARGQEVAESLESDRAPPGLPVTVPDEELIQVLDRNGAVVASSSNIAGRPAVARLRPGESVVFSSPLDHDDDFLALAVVTRDGRFKVIVGRALVDVFESVQIVARLLVIGLPVLLLVVGMATWKVVGRALAPVEAMRREVDEISAAELHRRVPAPSRTDEIARLSTTMNSMLDRLERAQTSQRRFISDASHELRSPVASIRQHAEVALAHPGRTTLAELAGVVLTEDLRVQRLVEDLLLLARADESLLTLRGRPVDLDDLVFDEARRLRSVTGLRIDTSAVSAGRLEGEAAGLRRILRNLGDNATRHARTRVAFALTERGESVVLTVDDDGPGVAASERIRIFERFVRLDDARTRDHGGSGLGLAIVAELVRAHGGTAVAETGDWGGARFRVTLPR</sequence>
<evidence type="ECO:0000256" key="9">
    <source>
        <dbReference type="ARBA" id="ARBA00023012"/>
    </source>
</evidence>
<evidence type="ECO:0000256" key="1">
    <source>
        <dbReference type="ARBA" id="ARBA00000085"/>
    </source>
</evidence>
<feature type="domain" description="Histidine kinase" evidence="11">
    <location>
        <begin position="214"/>
        <end position="422"/>
    </location>
</feature>
<dbReference type="Gene3D" id="1.10.287.130">
    <property type="match status" value="1"/>
</dbReference>
<dbReference type="Proteomes" id="UP001603978">
    <property type="component" value="Unassembled WGS sequence"/>
</dbReference>
<evidence type="ECO:0000256" key="5">
    <source>
        <dbReference type="ARBA" id="ARBA00022679"/>
    </source>
</evidence>
<dbReference type="InterPro" id="IPR005467">
    <property type="entry name" value="His_kinase_dom"/>
</dbReference>
<dbReference type="EMBL" id="JBICRM010000020">
    <property type="protein sequence ID" value="MFG1707370.1"/>
    <property type="molecule type" value="Genomic_DNA"/>
</dbReference>
<dbReference type="InterPro" id="IPR050428">
    <property type="entry name" value="TCS_sensor_his_kinase"/>
</dbReference>
<dbReference type="InterPro" id="IPR036890">
    <property type="entry name" value="HATPase_C_sf"/>
</dbReference>
<dbReference type="PRINTS" id="PR00344">
    <property type="entry name" value="BCTRLSENSOR"/>
</dbReference>
<evidence type="ECO:0000313" key="13">
    <source>
        <dbReference type="EMBL" id="MFG1707370.1"/>
    </source>
</evidence>
<dbReference type="Gene3D" id="3.30.565.10">
    <property type="entry name" value="Histidine kinase-like ATPase, C-terminal domain"/>
    <property type="match status" value="1"/>
</dbReference>
<dbReference type="PROSITE" id="PS50885">
    <property type="entry name" value="HAMP"/>
    <property type="match status" value="1"/>
</dbReference>
<dbReference type="SMART" id="SM00387">
    <property type="entry name" value="HATPase_c"/>
    <property type="match status" value="1"/>
</dbReference>
<feature type="domain" description="HAMP" evidence="12">
    <location>
        <begin position="153"/>
        <end position="206"/>
    </location>
</feature>
<gene>
    <name evidence="13" type="ORF">ACFLIM_29640</name>
</gene>
<evidence type="ECO:0000256" key="7">
    <source>
        <dbReference type="ARBA" id="ARBA00022777"/>
    </source>
</evidence>
<evidence type="ECO:0000259" key="11">
    <source>
        <dbReference type="PROSITE" id="PS50109"/>
    </source>
</evidence>
<keyword evidence="10" id="KW-0472">Membrane</keyword>
<dbReference type="Gene3D" id="6.10.340.10">
    <property type="match status" value="1"/>
</dbReference>
<name>A0ABW7AM57_9ACTN</name>
<organism evidence="13 14">
    <name type="scientific">Nonomuraea marmarensis</name>
    <dbReference type="NCBI Taxonomy" id="3351344"/>
    <lineage>
        <taxon>Bacteria</taxon>
        <taxon>Bacillati</taxon>
        <taxon>Actinomycetota</taxon>
        <taxon>Actinomycetes</taxon>
        <taxon>Streptosporangiales</taxon>
        <taxon>Streptosporangiaceae</taxon>
        <taxon>Nonomuraea</taxon>
    </lineage>
</organism>
<dbReference type="SMART" id="SM00304">
    <property type="entry name" value="HAMP"/>
    <property type="match status" value="1"/>
</dbReference>
<dbReference type="SUPFAM" id="SSF55874">
    <property type="entry name" value="ATPase domain of HSP90 chaperone/DNA topoisomerase II/histidine kinase"/>
    <property type="match status" value="1"/>
</dbReference>
<dbReference type="PANTHER" id="PTHR45436:SF5">
    <property type="entry name" value="SENSOR HISTIDINE KINASE TRCS"/>
    <property type="match status" value="1"/>
</dbReference>
<protein>
    <recommendedName>
        <fullName evidence="3">histidine kinase</fullName>
        <ecNumber evidence="3">2.7.13.3</ecNumber>
    </recommendedName>
</protein>
<dbReference type="InterPro" id="IPR003661">
    <property type="entry name" value="HisK_dim/P_dom"/>
</dbReference>
<dbReference type="Pfam" id="PF00672">
    <property type="entry name" value="HAMP"/>
    <property type="match status" value="1"/>
</dbReference>
<keyword evidence="6" id="KW-0812">Transmembrane</keyword>
<dbReference type="RefSeq" id="WP_393171003.1">
    <property type="nucleotide sequence ID" value="NZ_JBICRM010000020.1"/>
</dbReference>
<keyword evidence="9" id="KW-0902">Two-component regulatory system</keyword>
<dbReference type="SUPFAM" id="SSF158472">
    <property type="entry name" value="HAMP domain-like"/>
    <property type="match status" value="1"/>
</dbReference>
<comment type="catalytic activity">
    <reaction evidence="1">
        <text>ATP + protein L-histidine = ADP + protein N-phospho-L-histidine.</text>
        <dbReference type="EC" id="2.7.13.3"/>
    </reaction>
</comment>